<dbReference type="EMBL" id="JXJQ01000006">
    <property type="protein sequence ID" value="KJY62355.1"/>
    <property type="molecule type" value="Genomic_DNA"/>
</dbReference>
<keyword evidence="6" id="KW-1185">Reference proteome</keyword>
<feature type="region of interest" description="Disordered" evidence="2">
    <location>
        <begin position="402"/>
        <end position="451"/>
    </location>
</feature>
<reference evidence="5 6" key="1">
    <citation type="submission" date="2015-01" db="EMBL/GenBank/DDBJ databases">
        <title>Comparative genomics of the lactic acid bacteria isolated from the honey bee gut.</title>
        <authorList>
            <person name="Ellegaard K.M."/>
            <person name="Tamarit D."/>
            <person name="Javelind E."/>
            <person name="Olofsson T."/>
            <person name="Andersson S.G."/>
            <person name="Vasquez A."/>
        </authorList>
    </citation>
    <scope>NUCLEOTIDE SEQUENCE [LARGE SCALE GENOMIC DNA]</scope>
    <source>
        <strain evidence="5 6">Bin4</strain>
    </source>
</reference>
<evidence type="ECO:0000256" key="2">
    <source>
        <dbReference type="SAM" id="MobiDB-lite"/>
    </source>
</evidence>
<feature type="compositionally biased region" description="Basic residues" evidence="2">
    <location>
        <begin position="442"/>
        <end position="451"/>
    </location>
</feature>
<dbReference type="PATRIC" id="fig|1218492.5.peg.685"/>
<dbReference type="HOGENOM" id="CLU_040783_1_0_9"/>
<comment type="caution">
    <text evidence="5">The sequence shown here is derived from an EMBL/GenBank/DDBJ whole genome shotgun (WGS) entry which is preliminary data.</text>
</comment>
<dbReference type="RefSeq" id="WP_046316013.1">
    <property type="nucleotide sequence ID" value="NZ_JBHSZT010000001.1"/>
</dbReference>
<evidence type="ECO:0000259" key="4">
    <source>
        <dbReference type="Pfam" id="PF25888"/>
    </source>
</evidence>
<organism evidence="5 6">
    <name type="scientific">Bombilactobacillus mellifer</name>
    <dbReference type="NCBI Taxonomy" id="1218492"/>
    <lineage>
        <taxon>Bacteria</taxon>
        <taxon>Bacillati</taxon>
        <taxon>Bacillota</taxon>
        <taxon>Bacilli</taxon>
        <taxon>Lactobacillales</taxon>
        <taxon>Lactobacillaceae</taxon>
        <taxon>Bombilactobacillus</taxon>
    </lineage>
</organism>
<evidence type="ECO:0000259" key="3">
    <source>
        <dbReference type="Pfam" id="PF07261"/>
    </source>
</evidence>
<dbReference type="InterPro" id="IPR006343">
    <property type="entry name" value="DnaB/C_C"/>
</dbReference>
<comment type="similarity">
    <text evidence="1">Belongs to the DnaB/DnaD family.</text>
</comment>
<feature type="compositionally biased region" description="Basic and acidic residues" evidence="2">
    <location>
        <begin position="419"/>
        <end position="435"/>
    </location>
</feature>
<evidence type="ECO:0000256" key="1">
    <source>
        <dbReference type="ARBA" id="ARBA00093462"/>
    </source>
</evidence>
<dbReference type="Proteomes" id="UP000033558">
    <property type="component" value="Unassembled WGS sequence"/>
</dbReference>
<dbReference type="InterPro" id="IPR058660">
    <property type="entry name" value="WHD_DnaB"/>
</dbReference>
<evidence type="ECO:0000313" key="6">
    <source>
        <dbReference type="Proteomes" id="UP000033558"/>
    </source>
</evidence>
<proteinExistence type="inferred from homology"/>
<dbReference type="STRING" id="1218492.JG30_05590"/>
<evidence type="ECO:0000313" key="5">
    <source>
        <dbReference type="EMBL" id="KJY62355.1"/>
    </source>
</evidence>
<gene>
    <name evidence="5" type="ORF">JG30_05590</name>
</gene>
<protein>
    <submittedName>
        <fullName evidence="5">Uncharacterized protein</fullName>
    </submittedName>
</protein>
<dbReference type="AlphaFoldDB" id="A0A0F4LUN9"/>
<feature type="domain" description="Replicative helicase loading/DNA remodeling protein DnaB N-terminal winged helix" evidence="4">
    <location>
        <begin position="19"/>
        <end position="260"/>
    </location>
</feature>
<dbReference type="Pfam" id="PF25888">
    <property type="entry name" value="WHD_DnaB"/>
    <property type="match status" value="1"/>
</dbReference>
<name>A0A0F4LUN9_9LACO</name>
<feature type="domain" description="DnaB/C C-terminal" evidence="3">
    <location>
        <begin position="321"/>
        <end position="386"/>
    </location>
</feature>
<sequence>MTTPKIDPLWGYFVTSEQPLSNLDHVTLIDLYQPLVGSAALSLYQLLWQHQQPLLSQRSAHAQLFNLLDMDAVTFYEARIKLEAVALLSTYRAQDQLGQYLIYQLHVPLTPREFLHDNILKTFLYEKIGAADFQQLSKKYLTTFKLPDHRQEITKSFLEVFTLSSYGLMQMSTDSPNEPSAQPAVPPHYTPEQLATFDWQLLEQLLEKYHITSTEIARYQSELFNLHAFYGVSEIELADLIINTLDVRTNKMDLPRLQNLTQKRFEKRVNLTAQKTARLQATAPTASSQTADWKPAQRQLLQQAQRLAPADFLAAKKQTQKGFVGSAETRVLRQLQERAVLPNEVINILVDYVLNNSATLTQGLVEKIANDWLQHNITTAADALQYLTNYSNRLTTTSTTPRAKTAFKHSRSQSVRQEPVTDWKQHPAQKVDPKKLAQAKAQWKKYKNQSS</sequence>
<accession>A0A0F4LUN9</accession>
<dbReference type="Pfam" id="PF07261">
    <property type="entry name" value="DnaB_2"/>
    <property type="match status" value="1"/>
</dbReference>